<evidence type="ECO:0000256" key="6">
    <source>
        <dbReference type="ARBA" id="ARBA00022519"/>
    </source>
</evidence>
<keyword evidence="7 11" id="KW-0812">Transmembrane</keyword>
<dbReference type="GO" id="GO:0015627">
    <property type="term" value="C:type II protein secretion system complex"/>
    <property type="evidence" value="ECO:0007669"/>
    <property type="project" value="InterPro"/>
</dbReference>
<keyword evidence="4" id="KW-1003">Cell membrane</keyword>
<dbReference type="NCBIfam" id="TIGR02532">
    <property type="entry name" value="IV_pilin_GFxxxE"/>
    <property type="match status" value="1"/>
</dbReference>
<evidence type="ECO:0000256" key="9">
    <source>
        <dbReference type="ARBA" id="ARBA00023136"/>
    </source>
</evidence>
<accession>A0A7W7Y0L7</accession>
<dbReference type="Pfam" id="PF07963">
    <property type="entry name" value="N_methyl"/>
    <property type="match status" value="1"/>
</dbReference>
<evidence type="ECO:0000313" key="13">
    <source>
        <dbReference type="Proteomes" id="UP000519004"/>
    </source>
</evidence>
<gene>
    <name evidence="12" type="ORF">HNQ58_001803</name>
</gene>
<dbReference type="GO" id="GO:0015628">
    <property type="term" value="P:protein secretion by the type II secretion system"/>
    <property type="evidence" value="ECO:0007669"/>
    <property type="project" value="InterPro"/>
</dbReference>
<evidence type="ECO:0000313" key="12">
    <source>
        <dbReference type="EMBL" id="MBB5015893.1"/>
    </source>
</evidence>
<dbReference type="SUPFAM" id="SSF54523">
    <property type="entry name" value="Pili subunits"/>
    <property type="match status" value="1"/>
</dbReference>
<dbReference type="InterPro" id="IPR000983">
    <property type="entry name" value="Bac_GSPG_pilin"/>
</dbReference>
<dbReference type="PROSITE" id="PS00409">
    <property type="entry name" value="PROKAR_NTER_METHYL"/>
    <property type="match status" value="1"/>
</dbReference>
<evidence type="ECO:0000256" key="3">
    <source>
        <dbReference type="ARBA" id="ARBA00021539"/>
    </source>
</evidence>
<comment type="subcellular location">
    <subcellularLocation>
        <location evidence="1">Cell inner membrane</location>
        <topology evidence="1">Single-pass membrane protein</topology>
    </subcellularLocation>
</comment>
<dbReference type="InterPro" id="IPR051621">
    <property type="entry name" value="T2SS_protein_J"/>
</dbReference>
<comment type="similarity">
    <text evidence="2">Belongs to the GSP J family.</text>
</comment>
<reference evidence="12 13" key="1">
    <citation type="submission" date="2020-08" db="EMBL/GenBank/DDBJ databases">
        <title>Genomic Encyclopedia of Type Strains, Phase IV (KMG-IV): sequencing the most valuable type-strain genomes for metagenomic binning, comparative biology and taxonomic classification.</title>
        <authorList>
            <person name="Goeker M."/>
        </authorList>
    </citation>
    <scope>NUCLEOTIDE SEQUENCE [LARGE SCALE GENOMIC DNA]</scope>
    <source>
        <strain evidence="12 13">DSM 25897</strain>
    </source>
</reference>
<evidence type="ECO:0000256" key="11">
    <source>
        <dbReference type="SAM" id="Phobius"/>
    </source>
</evidence>
<keyword evidence="13" id="KW-1185">Reference proteome</keyword>
<feature type="coiled-coil region" evidence="10">
    <location>
        <begin position="60"/>
        <end position="87"/>
    </location>
</feature>
<dbReference type="NCBIfam" id="TIGR01711">
    <property type="entry name" value="gspJ"/>
    <property type="match status" value="1"/>
</dbReference>
<evidence type="ECO:0000256" key="5">
    <source>
        <dbReference type="ARBA" id="ARBA00022481"/>
    </source>
</evidence>
<dbReference type="RefSeq" id="WP_183948565.1">
    <property type="nucleotide sequence ID" value="NZ_JACHHX010000011.1"/>
</dbReference>
<dbReference type="PANTHER" id="PTHR39583">
    <property type="entry name" value="TYPE II SECRETION SYSTEM PROTEIN J-RELATED"/>
    <property type="match status" value="1"/>
</dbReference>
<dbReference type="AlphaFoldDB" id="A0A7W7Y0L7"/>
<organism evidence="12 13">
    <name type="scientific">Rehaibacterium terrae</name>
    <dbReference type="NCBI Taxonomy" id="1341696"/>
    <lineage>
        <taxon>Bacteria</taxon>
        <taxon>Pseudomonadati</taxon>
        <taxon>Pseudomonadota</taxon>
        <taxon>Gammaproteobacteria</taxon>
        <taxon>Lysobacterales</taxon>
        <taxon>Lysobacteraceae</taxon>
        <taxon>Rehaibacterium</taxon>
    </lineage>
</organism>
<keyword evidence="9 11" id="KW-0472">Membrane</keyword>
<feature type="transmembrane region" description="Helical" evidence="11">
    <location>
        <begin position="27"/>
        <end position="50"/>
    </location>
</feature>
<dbReference type="Proteomes" id="UP000519004">
    <property type="component" value="Unassembled WGS sequence"/>
</dbReference>
<evidence type="ECO:0000256" key="2">
    <source>
        <dbReference type="ARBA" id="ARBA00011084"/>
    </source>
</evidence>
<protein>
    <recommendedName>
        <fullName evidence="3">Type II secretion system protein J</fullName>
    </recommendedName>
</protein>
<proteinExistence type="inferred from homology"/>
<evidence type="ECO:0000256" key="10">
    <source>
        <dbReference type="SAM" id="Coils"/>
    </source>
</evidence>
<dbReference type="PANTHER" id="PTHR39583:SF2">
    <property type="entry name" value="TYPE II SECRETION SYSTEM PROTEIN J"/>
    <property type="match status" value="1"/>
</dbReference>
<dbReference type="GO" id="GO:0005886">
    <property type="term" value="C:plasma membrane"/>
    <property type="evidence" value="ECO:0007669"/>
    <property type="project" value="UniProtKB-SubCell"/>
</dbReference>
<dbReference type="Gene3D" id="3.10.610.10">
    <property type="entry name" value="GSPII I/J protein-like"/>
    <property type="match status" value="1"/>
</dbReference>
<dbReference type="InterPro" id="IPR010055">
    <property type="entry name" value="T2SS_protein-GspJ"/>
</dbReference>
<sequence>MDLRCLDKGNSTHAVRASALHPIQRGFTLLEVMVAVAIFAVVAALAWGGLDTLARSRHALDAESARLAALQRAVAMFERDLRQAAARPVRDGFGQTRPALLAGGDGIELSRFVGQGGWVGPAPQVERIDWQCRDGRLLRARWPALDRTPATRPETEALLDGIDDCRWRFVDDGAVIAVWPPQEADAARLPRGVEFRFRLDGVDYRRLLELPHNAERAP</sequence>
<comment type="caution">
    <text evidence="12">The sequence shown here is derived from an EMBL/GenBank/DDBJ whole genome shotgun (WGS) entry which is preliminary data.</text>
</comment>
<dbReference type="PRINTS" id="PR00813">
    <property type="entry name" value="BCTERIALGSPG"/>
</dbReference>
<keyword evidence="5" id="KW-0488">Methylation</keyword>
<dbReference type="Pfam" id="PF11612">
    <property type="entry name" value="T2SSJ"/>
    <property type="match status" value="1"/>
</dbReference>
<keyword evidence="10" id="KW-0175">Coiled coil</keyword>
<evidence type="ECO:0000256" key="4">
    <source>
        <dbReference type="ARBA" id="ARBA00022475"/>
    </source>
</evidence>
<dbReference type="InterPro" id="IPR012902">
    <property type="entry name" value="N_methyl_site"/>
</dbReference>
<dbReference type="InterPro" id="IPR045584">
    <property type="entry name" value="Pilin-like"/>
</dbReference>
<evidence type="ECO:0000256" key="7">
    <source>
        <dbReference type="ARBA" id="ARBA00022692"/>
    </source>
</evidence>
<keyword evidence="6" id="KW-0997">Cell inner membrane</keyword>
<dbReference type="EMBL" id="JACHHX010000011">
    <property type="protein sequence ID" value="MBB5015893.1"/>
    <property type="molecule type" value="Genomic_DNA"/>
</dbReference>
<keyword evidence="8 11" id="KW-1133">Transmembrane helix</keyword>
<evidence type="ECO:0000256" key="8">
    <source>
        <dbReference type="ARBA" id="ARBA00022989"/>
    </source>
</evidence>
<name>A0A7W7Y0L7_9GAMM</name>
<evidence type="ECO:0000256" key="1">
    <source>
        <dbReference type="ARBA" id="ARBA00004377"/>
    </source>
</evidence>